<proteinExistence type="predicted"/>
<dbReference type="RefSeq" id="WP_067546027.1">
    <property type="nucleotide sequence ID" value="NZ_CP012836.1"/>
</dbReference>
<dbReference type="Proteomes" id="UP000073816">
    <property type="component" value="Chromosome"/>
</dbReference>
<protein>
    <submittedName>
        <fullName evidence="1">Uncharacterized protein</fullName>
    </submittedName>
</protein>
<sequence>MILQTSKAQFLFEQNTQISGAVKVFSDNKEELHRLFVNSEIQDSDQSGWKYSVDSCRQELAHVLILLVKEIESTGILQSNLDFA</sequence>
<gene>
    <name evidence="1" type="ORF">AO498_08535</name>
</gene>
<evidence type="ECO:0000313" key="1">
    <source>
        <dbReference type="EMBL" id="AMQ56460.1"/>
    </source>
</evidence>
<dbReference type="PATRIC" id="fig|1727163.4.peg.1780"/>
<accession>A0A142EMV5</accession>
<dbReference type="OrthoDB" id="839304at2"/>
<dbReference type="AlphaFoldDB" id="A0A142EMV5"/>
<keyword evidence="2" id="KW-1185">Reference proteome</keyword>
<dbReference type="EMBL" id="CP012836">
    <property type="protein sequence ID" value="AMQ56460.1"/>
    <property type="molecule type" value="Genomic_DNA"/>
</dbReference>
<organism evidence="1 2">
    <name type="scientific">Algoriphagus sanaruensis</name>
    <dbReference type="NCBI Taxonomy" id="1727163"/>
    <lineage>
        <taxon>Bacteria</taxon>
        <taxon>Pseudomonadati</taxon>
        <taxon>Bacteroidota</taxon>
        <taxon>Cytophagia</taxon>
        <taxon>Cytophagales</taxon>
        <taxon>Cyclobacteriaceae</taxon>
        <taxon>Algoriphagus</taxon>
    </lineage>
</organism>
<evidence type="ECO:0000313" key="2">
    <source>
        <dbReference type="Proteomes" id="UP000073816"/>
    </source>
</evidence>
<name>A0A142EMV5_9BACT</name>
<reference evidence="2" key="1">
    <citation type="submission" date="2015-09" db="EMBL/GenBank/DDBJ databases">
        <title>Complete sequence of Algoriphagus sp. M8-2.</title>
        <authorList>
            <person name="Shintani M."/>
        </authorList>
    </citation>
    <scope>NUCLEOTIDE SEQUENCE [LARGE SCALE GENOMIC DNA]</scope>
    <source>
        <strain evidence="2">M8-2</strain>
    </source>
</reference>
<reference evidence="1 2" key="2">
    <citation type="journal article" date="2016" name="Genome Announc.">
        <title>Complete Genome Sequence of Algoriphagus sp. Strain M8-2, Isolated from a Brackish Lake.</title>
        <authorList>
            <person name="Muraguchi Y."/>
            <person name="Kushimoto K."/>
            <person name="Ohtsubo Y."/>
            <person name="Suzuki T."/>
            <person name="Dohra H."/>
            <person name="Kimbara K."/>
            <person name="Shintani M."/>
        </authorList>
    </citation>
    <scope>NUCLEOTIDE SEQUENCE [LARGE SCALE GENOMIC DNA]</scope>
    <source>
        <strain evidence="1 2">M8-2</strain>
    </source>
</reference>
<dbReference type="KEGG" id="alm:AO498_08535"/>